<keyword evidence="3 5" id="KW-0697">Rotamase</keyword>
<comment type="caution">
    <text evidence="9">The sequence shown here is derived from an EMBL/GenBank/DDBJ whole genome shotgun (WGS) entry which is preliminary data.</text>
</comment>
<organism evidence="9 10">
    <name type="scientific">Prevotella vespertina</name>
    <dbReference type="NCBI Taxonomy" id="2608404"/>
    <lineage>
        <taxon>Bacteria</taxon>
        <taxon>Pseudomonadati</taxon>
        <taxon>Bacteroidota</taxon>
        <taxon>Bacteroidia</taxon>
        <taxon>Bacteroidales</taxon>
        <taxon>Prevotellaceae</taxon>
        <taxon>Prevotella</taxon>
    </lineage>
</organism>
<dbReference type="EMBL" id="VVIQ01000011">
    <property type="protein sequence ID" value="MUL28564.1"/>
    <property type="molecule type" value="Genomic_DNA"/>
</dbReference>
<evidence type="ECO:0000256" key="2">
    <source>
        <dbReference type="ARBA" id="ARBA00006577"/>
    </source>
</evidence>
<dbReference type="PROSITE" id="PS50059">
    <property type="entry name" value="FKBP_PPIASE"/>
    <property type="match status" value="1"/>
</dbReference>
<evidence type="ECO:0000256" key="4">
    <source>
        <dbReference type="ARBA" id="ARBA00023235"/>
    </source>
</evidence>
<comment type="catalytic activity">
    <reaction evidence="1 5 6">
        <text>[protein]-peptidylproline (omega=180) = [protein]-peptidylproline (omega=0)</text>
        <dbReference type="Rhea" id="RHEA:16237"/>
        <dbReference type="Rhea" id="RHEA-COMP:10747"/>
        <dbReference type="Rhea" id="RHEA-COMP:10748"/>
        <dbReference type="ChEBI" id="CHEBI:83833"/>
        <dbReference type="ChEBI" id="CHEBI:83834"/>
        <dbReference type="EC" id="5.2.1.8"/>
    </reaction>
</comment>
<dbReference type="RefSeq" id="WP_155716440.1">
    <property type="nucleotide sequence ID" value="NZ_VVIQ01000011.1"/>
</dbReference>
<dbReference type="Proteomes" id="UP000482295">
    <property type="component" value="Unassembled WGS sequence"/>
</dbReference>
<dbReference type="InterPro" id="IPR046357">
    <property type="entry name" value="PPIase_dom_sf"/>
</dbReference>
<evidence type="ECO:0000256" key="6">
    <source>
        <dbReference type="RuleBase" id="RU003915"/>
    </source>
</evidence>
<feature type="signal peptide" evidence="7">
    <location>
        <begin position="1"/>
        <end position="32"/>
    </location>
</feature>
<dbReference type="Pfam" id="PF00254">
    <property type="entry name" value="FKBP_C"/>
    <property type="match status" value="1"/>
</dbReference>
<evidence type="ECO:0000313" key="10">
    <source>
        <dbReference type="Proteomes" id="UP000482295"/>
    </source>
</evidence>
<dbReference type="PANTHER" id="PTHR43811">
    <property type="entry name" value="FKBP-TYPE PEPTIDYL-PROLYL CIS-TRANS ISOMERASE FKPA"/>
    <property type="match status" value="1"/>
</dbReference>
<evidence type="ECO:0000256" key="3">
    <source>
        <dbReference type="ARBA" id="ARBA00023110"/>
    </source>
</evidence>
<feature type="chain" id="PRO_5028991599" description="Peptidyl-prolyl cis-trans isomerase" evidence="7">
    <location>
        <begin position="33"/>
        <end position="223"/>
    </location>
</feature>
<evidence type="ECO:0000259" key="8">
    <source>
        <dbReference type="PROSITE" id="PS50059"/>
    </source>
</evidence>
<accession>A0A7C9HGU0</accession>
<dbReference type="AlphaFoldDB" id="A0A7C9HGU0"/>
<reference evidence="9 10" key="1">
    <citation type="submission" date="2019-09" db="EMBL/GenBank/DDBJ databases">
        <title>Prevotella A2879 sp. nov., isolated from an abscess of a patient.</title>
        <authorList>
            <person name="Buhl M."/>
            <person name="Oberhettinger P."/>
        </authorList>
    </citation>
    <scope>NUCLEOTIDE SEQUENCE [LARGE SCALE GENOMIC DNA]</scope>
    <source>
        <strain evidence="9 10">A2879</strain>
    </source>
</reference>
<feature type="domain" description="PPIase FKBP-type" evidence="8">
    <location>
        <begin position="114"/>
        <end position="214"/>
    </location>
</feature>
<keyword evidence="7" id="KW-0732">Signal</keyword>
<proteinExistence type="inferred from homology"/>
<dbReference type="SUPFAM" id="SSF54534">
    <property type="entry name" value="FKBP-like"/>
    <property type="match status" value="1"/>
</dbReference>
<comment type="similarity">
    <text evidence="2 6">Belongs to the FKBP-type PPIase family.</text>
</comment>
<name>A0A7C9HGU0_9BACT</name>
<keyword evidence="4 5" id="KW-0413">Isomerase</keyword>
<evidence type="ECO:0000256" key="1">
    <source>
        <dbReference type="ARBA" id="ARBA00000971"/>
    </source>
</evidence>
<protein>
    <recommendedName>
        <fullName evidence="6">Peptidyl-prolyl cis-trans isomerase</fullName>
        <ecNumber evidence="6">5.2.1.8</ecNumber>
    </recommendedName>
</protein>
<dbReference type="InterPro" id="IPR001179">
    <property type="entry name" value="PPIase_FKBP_dom"/>
</dbReference>
<keyword evidence="10" id="KW-1185">Reference proteome</keyword>
<gene>
    <name evidence="9" type="ORF">F0475_09695</name>
</gene>
<dbReference type="EC" id="5.2.1.8" evidence="6"/>
<evidence type="ECO:0000256" key="5">
    <source>
        <dbReference type="PROSITE-ProRule" id="PRU00277"/>
    </source>
</evidence>
<dbReference type="Gene3D" id="3.10.50.40">
    <property type="match status" value="1"/>
</dbReference>
<sequence length="223" mass="25036">MTKTIKTFFRHVISMLCLGGLLLTSMSIVSCSEDKDDVEEFANWKATNENYWNKLYTTTEQKIKGGDTSWKIIKNYTLDGQHAVGNAQLSYKPENHIIVHVLESGSETKSPLLTDYASVHYMGRLIPSTTYTAGLIFDKSWSSNTFNALTSRPTHFEVRGVVDGFATALQQMHRGDHWVIYIPYQLGYGAVKAGGGTIPAYSTLIFDVRLVDFAHVEKNLKDK</sequence>
<evidence type="ECO:0000256" key="7">
    <source>
        <dbReference type="SAM" id="SignalP"/>
    </source>
</evidence>
<dbReference type="GO" id="GO:0003755">
    <property type="term" value="F:peptidyl-prolyl cis-trans isomerase activity"/>
    <property type="evidence" value="ECO:0007669"/>
    <property type="project" value="UniProtKB-UniRule"/>
</dbReference>
<evidence type="ECO:0000313" key="9">
    <source>
        <dbReference type="EMBL" id="MUL28564.1"/>
    </source>
</evidence>
<dbReference type="PROSITE" id="PS51257">
    <property type="entry name" value="PROKAR_LIPOPROTEIN"/>
    <property type="match status" value="1"/>
</dbReference>
<dbReference type="PANTHER" id="PTHR43811:SF19">
    <property type="entry name" value="39 KDA FK506-BINDING NUCLEAR PROTEIN"/>
    <property type="match status" value="1"/>
</dbReference>